<comment type="caution">
    <text evidence="1">The sequence shown here is derived from an EMBL/GenBank/DDBJ whole genome shotgun (WGS) entry which is preliminary data.</text>
</comment>
<dbReference type="RefSeq" id="XP_062732892.1">
    <property type="nucleotide sequence ID" value="XM_062872421.1"/>
</dbReference>
<dbReference type="EMBL" id="JAFFGZ010000005">
    <property type="protein sequence ID" value="KAK4643916.1"/>
    <property type="molecule type" value="Genomic_DNA"/>
</dbReference>
<dbReference type="GeneID" id="87891586"/>
<protein>
    <submittedName>
        <fullName evidence="1">Uncharacterized protein</fullName>
    </submittedName>
</protein>
<gene>
    <name evidence="1" type="ORF">QC761_0047250</name>
</gene>
<name>A0ABR0FIX8_9PEZI</name>
<dbReference type="Proteomes" id="UP001322138">
    <property type="component" value="Unassembled WGS sequence"/>
</dbReference>
<accession>A0ABR0FIX8</accession>
<evidence type="ECO:0000313" key="2">
    <source>
        <dbReference type="Proteomes" id="UP001322138"/>
    </source>
</evidence>
<keyword evidence="2" id="KW-1185">Reference proteome</keyword>
<reference evidence="1 2" key="1">
    <citation type="journal article" date="2023" name="bioRxiv">
        <title>High-quality genome assemblies of four members of thePodospora anserinaspecies complex.</title>
        <authorList>
            <person name="Ament-Velasquez S.L."/>
            <person name="Vogan A.A."/>
            <person name="Wallerman O."/>
            <person name="Hartmann F."/>
            <person name="Gautier V."/>
            <person name="Silar P."/>
            <person name="Giraud T."/>
            <person name="Johannesson H."/>
        </authorList>
    </citation>
    <scope>NUCLEOTIDE SEQUENCE [LARGE SCALE GENOMIC DNA]</scope>
    <source>
        <strain evidence="1 2">CBS 112042</strain>
    </source>
</reference>
<sequence length="79" mass="8930">MASLAGRRMTRGAWAYVDAVDAKGEESHGRLVRNWEIDSGHHMMNTEEGKKVEAKLWSETMEELERVAGVRAFLGVQQQ</sequence>
<organism evidence="1 2">
    <name type="scientific">Podospora bellae-mahoneyi</name>
    <dbReference type="NCBI Taxonomy" id="2093777"/>
    <lineage>
        <taxon>Eukaryota</taxon>
        <taxon>Fungi</taxon>
        <taxon>Dikarya</taxon>
        <taxon>Ascomycota</taxon>
        <taxon>Pezizomycotina</taxon>
        <taxon>Sordariomycetes</taxon>
        <taxon>Sordariomycetidae</taxon>
        <taxon>Sordariales</taxon>
        <taxon>Podosporaceae</taxon>
        <taxon>Podospora</taxon>
    </lineage>
</organism>
<proteinExistence type="predicted"/>
<evidence type="ECO:0000313" key="1">
    <source>
        <dbReference type="EMBL" id="KAK4643916.1"/>
    </source>
</evidence>